<evidence type="ECO:0000313" key="3">
    <source>
        <dbReference type="Proteomes" id="UP000777303"/>
    </source>
</evidence>
<dbReference type="AlphaFoldDB" id="A0A948TJ40"/>
<dbReference type="Proteomes" id="UP000777303">
    <property type="component" value="Unassembled WGS sequence"/>
</dbReference>
<dbReference type="EMBL" id="JAHLFS010000033">
    <property type="protein sequence ID" value="MBU3851588.1"/>
    <property type="molecule type" value="Genomic_DNA"/>
</dbReference>
<organism evidence="2 3">
    <name type="scientific">Candidatus Paralactobacillus gallistercoris</name>
    <dbReference type="NCBI Taxonomy" id="2838724"/>
    <lineage>
        <taxon>Bacteria</taxon>
        <taxon>Bacillati</taxon>
        <taxon>Bacillota</taxon>
        <taxon>Bacilli</taxon>
        <taxon>Lactobacillales</taxon>
        <taxon>Lactobacillaceae</taxon>
        <taxon>Lactobacillus</taxon>
    </lineage>
</organism>
<accession>A0A948TJ40</accession>
<name>A0A948TJ40_9LACO</name>
<reference evidence="2" key="2">
    <citation type="submission" date="2021-04" db="EMBL/GenBank/DDBJ databases">
        <authorList>
            <person name="Gilroy R."/>
        </authorList>
    </citation>
    <scope>NUCLEOTIDE SEQUENCE</scope>
    <source>
        <strain evidence="2">F6-6636</strain>
    </source>
</reference>
<reference evidence="2" key="1">
    <citation type="journal article" date="2021" name="PeerJ">
        <title>Extensive microbial diversity within the chicken gut microbiome revealed by metagenomics and culture.</title>
        <authorList>
            <person name="Gilroy R."/>
            <person name="Ravi A."/>
            <person name="Getino M."/>
            <person name="Pursley I."/>
            <person name="Horton D.L."/>
            <person name="Alikhan N.F."/>
            <person name="Baker D."/>
            <person name="Gharbi K."/>
            <person name="Hall N."/>
            <person name="Watson M."/>
            <person name="Adriaenssens E.M."/>
            <person name="Foster-Nyarko E."/>
            <person name="Jarju S."/>
            <person name="Secka A."/>
            <person name="Antonio M."/>
            <person name="Oren A."/>
            <person name="Chaudhuri R.R."/>
            <person name="La Ragione R."/>
            <person name="Hildebrand F."/>
            <person name="Pallen M.J."/>
        </authorList>
    </citation>
    <scope>NUCLEOTIDE SEQUENCE</scope>
    <source>
        <strain evidence="2">F6-6636</strain>
    </source>
</reference>
<comment type="caution">
    <text evidence="2">The sequence shown here is derived from an EMBL/GenBank/DDBJ whole genome shotgun (WGS) entry which is preliminary data.</text>
</comment>
<evidence type="ECO:0000313" key="2">
    <source>
        <dbReference type="EMBL" id="MBU3851588.1"/>
    </source>
</evidence>
<dbReference type="InterPro" id="IPR010330">
    <property type="entry name" value="CoiA_nuc"/>
</dbReference>
<protein>
    <recommendedName>
        <fullName evidence="1">Competence protein CoiA nuclease-like domain-containing protein</fullName>
    </recommendedName>
</protein>
<gene>
    <name evidence="2" type="ORF">H9901_02705</name>
</gene>
<evidence type="ECO:0000259" key="1">
    <source>
        <dbReference type="Pfam" id="PF06054"/>
    </source>
</evidence>
<sequence length="374" mass="44565">MKIVQTNDGQLLYLTSYQQAVALKAQQCLLFCPQCHQLLTICTTKKHGFYFAHQHTSTYYCNETQQHRSGKQLLLNWCQQAGISALSEKWVCNHTQRADILLPQQNIILELQCSPLSKTALSQRTQAYTQHHYRVIWLLGQRYRLNKNYLTSQQRQFLNYQQHYGFYLLFLHVQQQQLCCYHHLRQSDWGKLQYQQQVIPFKQLFKIMPCQSVTRHHNNLHELLRQTQKCQRALHYRSSQIQKYQLACYRHGYDLTCVPLLCHETNLLPPLFAQPLLFTNIMMVLWLKQHQQITLQTFYTHYQRSVTVNTPLLSPSTIKQITRQCARQLLHRLYQTSCITSNKQWLVINQNILHKQWFPNLESKLIAIKKHKEV</sequence>
<proteinExistence type="predicted"/>
<dbReference type="Pfam" id="PF06054">
    <property type="entry name" value="CoiA_nuc"/>
    <property type="match status" value="1"/>
</dbReference>
<feature type="domain" description="Competence protein CoiA nuclease-like" evidence="1">
    <location>
        <begin position="63"/>
        <end position="204"/>
    </location>
</feature>